<accession>A0A2P7QR35</accession>
<dbReference type="OrthoDB" id="9801763at2"/>
<evidence type="ECO:0000256" key="2">
    <source>
        <dbReference type="ARBA" id="ARBA00022801"/>
    </source>
</evidence>
<keyword evidence="2" id="KW-0378">Hydrolase</keyword>
<comment type="similarity">
    <text evidence="1">Belongs to the AB hydrolase superfamily. AB hydrolase 2 family.</text>
</comment>
<dbReference type="AlphaFoldDB" id="A0A2P7QR35"/>
<organism evidence="4 5">
    <name type="scientific">Allosphingosinicella deserti</name>
    <dbReference type="NCBI Taxonomy" id="2116704"/>
    <lineage>
        <taxon>Bacteria</taxon>
        <taxon>Pseudomonadati</taxon>
        <taxon>Pseudomonadota</taxon>
        <taxon>Alphaproteobacteria</taxon>
        <taxon>Sphingomonadales</taxon>
        <taxon>Sphingomonadaceae</taxon>
        <taxon>Allosphingosinicella</taxon>
    </lineage>
</organism>
<feature type="domain" description="Phospholipase/carboxylesterase/thioesterase" evidence="3">
    <location>
        <begin position="16"/>
        <end position="204"/>
    </location>
</feature>
<dbReference type="InterPro" id="IPR029058">
    <property type="entry name" value="AB_hydrolase_fold"/>
</dbReference>
<gene>
    <name evidence="4" type="ORF">C7I55_08700</name>
</gene>
<reference evidence="4 5" key="1">
    <citation type="submission" date="2018-03" db="EMBL/GenBank/DDBJ databases">
        <title>The draft genome of Sphingosinicella sp. GL-C-18.</title>
        <authorList>
            <person name="Liu L."/>
            <person name="Li L."/>
            <person name="Liang L."/>
            <person name="Zhang X."/>
            <person name="Wang T."/>
        </authorList>
    </citation>
    <scope>NUCLEOTIDE SEQUENCE [LARGE SCALE GENOMIC DNA]</scope>
    <source>
        <strain evidence="4 5">GL-C-18</strain>
    </source>
</reference>
<name>A0A2P7QR35_9SPHN</name>
<evidence type="ECO:0000256" key="1">
    <source>
        <dbReference type="ARBA" id="ARBA00006499"/>
    </source>
</evidence>
<evidence type="ECO:0000259" key="3">
    <source>
        <dbReference type="Pfam" id="PF02230"/>
    </source>
</evidence>
<dbReference type="InterPro" id="IPR003140">
    <property type="entry name" value="PLipase/COase/thioEstase"/>
</dbReference>
<dbReference type="PANTHER" id="PTHR10655">
    <property type="entry name" value="LYSOPHOSPHOLIPASE-RELATED"/>
    <property type="match status" value="1"/>
</dbReference>
<keyword evidence="5" id="KW-1185">Reference proteome</keyword>
<dbReference type="Proteomes" id="UP000241167">
    <property type="component" value="Unassembled WGS sequence"/>
</dbReference>
<sequence>MSKIVNGSSLQPLSGSKPKQIVLLLHGYGSSGADLIALAPHWRQALPDALFLAPNAPQRSHGAGYQWWPLAAFTPQALAAGAASAAPAIDAFVDRKLKQYDLTEADVAIVGFSQGTMMALHVGLRRAQAVAGIVGYSGMLTGAPELAHAKITRPPVLLIHGAADPIVPVAALHAAKAELQKLGIEVSDHVSPGVGHSVDPEGLRRGGAFVVEALTPRR</sequence>
<proteinExistence type="inferred from homology"/>
<evidence type="ECO:0000313" key="4">
    <source>
        <dbReference type="EMBL" id="PSJ40410.1"/>
    </source>
</evidence>
<dbReference type="InterPro" id="IPR050565">
    <property type="entry name" value="LYPA1-2/EST-like"/>
</dbReference>
<dbReference type="EMBL" id="PXYI01000003">
    <property type="protein sequence ID" value="PSJ40410.1"/>
    <property type="molecule type" value="Genomic_DNA"/>
</dbReference>
<dbReference type="PANTHER" id="PTHR10655:SF17">
    <property type="entry name" value="LYSOPHOSPHOLIPASE-LIKE PROTEIN 1"/>
    <property type="match status" value="1"/>
</dbReference>
<dbReference type="RefSeq" id="WP_106512564.1">
    <property type="nucleotide sequence ID" value="NZ_PXYI01000003.1"/>
</dbReference>
<dbReference type="GO" id="GO:0016787">
    <property type="term" value="F:hydrolase activity"/>
    <property type="evidence" value="ECO:0007669"/>
    <property type="project" value="UniProtKB-KW"/>
</dbReference>
<evidence type="ECO:0000313" key="5">
    <source>
        <dbReference type="Proteomes" id="UP000241167"/>
    </source>
</evidence>
<dbReference type="Pfam" id="PF02230">
    <property type="entry name" value="Abhydrolase_2"/>
    <property type="match status" value="1"/>
</dbReference>
<dbReference type="SUPFAM" id="SSF53474">
    <property type="entry name" value="alpha/beta-Hydrolases"/>
    <property type="match status" value="1"/>
</dbReference>
<dbReference type="Gene3D" id="3.40.50.1820">
    <property type="entry name" value="alpha/beta hydrolase"/>
    <property type="match status" value="1"/>
</dbReference>
<comment type="caution">
    <text evidence="4">The sequence shown here is derived from an EMBL/GenBank/DDBJ whole genome shotgun (WGS) entry which is preliminary data.</text>
</comment>
<protein>
    <submittedName>
        <fullName evidence="4">Phospholipase</fullName>
    </submittedName>
</protein>